<feature type="transmembrane region" description="Helical" evidence="3">
    <location>
        <begin position="256"/>
        <end position="278"/>
    </location>
</feature>
<feature type="transmembrane region" description="Helical" evidence="3">
    <location>
        <begin position="387"/>
        <end position="408"/>
    </location>
</feature>
<keyword evidence="3" id="KW-0472">Membrane</keyword>
<keyword evidence="4" id="KW-0378">Hydrolase</keyword>
<sequence length="715" mass="79000">MAGPFLSASWYRVAGLRPALRAHARIQRQRFRGQPWYVLHDSAAGKLHRFSPGAYRVVRLLDGQRTIDAIWNEVAAEAGADAPTQDEVIRLLAQLHAGDLLQADLPPDVDELGERGRKQKRQKLVQSVINPMSIRIPLWDPDAFLARTWPLLQPLAGRPGVVLWLLVVLPAIVLAGVHWHELTANLSDQLLATHNLVLLWLIYPLLKGLHELGHGYAVKAGGGEVHEMGIMLLVLAPIPYVEASAAGAFRSKWRRALVGAAGILVELFLAGIAMLLWVVVEPGLLRSIAFNVVLVAGASTLLFNGNPLLRYDGYYVLADLIEIPNLGNRSNQYWQWLAKRYLLGVTHLERPLASPGERRWFLFYGAASFVYRTLVMIAIILFIAGEFFFIGVVLAIWAAATMFLKPLAKGLSYVLSSPEVQRTRSRARLVIFGGLALLLLFVLGVPLPLRTHAEGVVWVPENAEVRAAANGFVEHLFVAPDEVVGSGDPLLATADPALDAQAAESRARLRQYSVQYAALMFDDRAQAAAIQEDLQRERVTLARAEEKLDALLVVAGLPGRLKLARAQDLPGRFVRQGELLGYIVSGPPRLVRVVVGQDDIALVRERRTAVEVKLADRLDRTYPAQLPREVPGGHEQLPSKALSLAGGGPHATDPRDPDGLKTLQRLFQFDLELPPEVGSPEIGTRVFVRFHHHAEPLATQWGRRLRQLFLARFDV</sequence>
<keyword evidence="1" id="KW-0175">Coiled coil</keyword>
<feature type="transmembrane region" description="Helical" evidence="3">
    <location>
        <begin position="360"/>
        <end position="381"/>
    </location>
</feature>
<evidence type="ECO:0000313" key="5">
    <source>
        <dbReference type="Proteomes" id="UP000020218"/>
    </source>
</evidence>
<dbReference type="InterPro" id="IPR041881">
    <property type="entry name" value="PqqD_sf"/>
</dbReference>
<dbReference type="STRING" id="1454001.AW08_01851"/>
<dbReference type="EMBL" id="JFAX01000009">
    <property type="protein sequence ID" value="EXI67590.1"/>
    <property type="molecule type" value="Genomic_DNA"/>
</dbReference>
<proteinExistence type="predicted"/>
<feature type="region of interest" description="Disordered" evidence="2">
    <location>
        <begin position="625"/>
        <end position="659"/>
    </location>
</feature>
<dbReference type="Pfam" id="PF05402">
    <property type="entry name" value="PqqD"/>
    <property type="match status" value="1"/>
</dbReference>
<organism evidence="4 5">
    <name type="scientific">Candidatus Accumulibacter adjunctus</name>
    <dbReference type="NCBI Taxonomy" id="1454001"/>
    <lineage>
        <taxon>Bacteria</taxon>
        <taxon>Pseudomonadati</taxon>
        <taxon>Pseudomonadota</taxon>
        <taxon>Betaproteobacteria</taxon>
        <taxon>Candidatus Accumulibacter</taxon>
    </lineage>
</organism>
<dbReference type="PANTHER" id="PTHR13325">
    <property type="entry name" value="PROTEASE M50 MEMBRANE-BOUND TRANSCRIPTION FACTOR SITE 2 PROTEASE"/>
    <property type="match status" value="1"/>
</dbReference>
<comment type="caution">
    <text evidence="4">The sequence shown here is derived from an EMBL/GenBank/DDBJ whole genome shotgun (WGS) entry which is preliminary data.</text>
</comment>
<dbReference type="InterPro" id="IPR008792">
    <property type="entry name" value="PQQD"/>
</dbReference>
<dbReference type="InterPro" id="IPR001193">
    <property type="entry name" value="MBTPS2"/>
</dbReference>
<keyword evidence="4" id="KW-0645">Protease</keyword>
<dbReference type="Proteomes" id="UP000020218">
    <property type="component" value="Unassembled WGS sequence"/>
</dbReference>
<reference evidence="4" key="1">
    <citation type="submission" date="2014-02" db="EMBL/GenBank/DDBJ databases">
        <title>Expanding our view of genomic diversity in Candidatus Accumulibacter clades.</title>
        <authorList>
            <person name="Skennerton C.T."/>
            <person name="Barr J.J."/>
            <person name="Slater F.R."/>
            <person name="Bond P.L."/>
            <person name="Tyson G.W."/>
        </authorList>
    </citation>
    <scope>NUCLEOTIDE SEQUENCE [LARGE SCALE GENOMIC DNA]</scope>
</reference>
<feature type="transmembrane region" description="Helical" evidence="3">
    <location>
        <begin position="161"/>
        <end position="179"/>
    </location>
</feature>
<feature type="transmembrane region" description="Helical" evidence="3">
    <location>
        <begin position="229"/>
        <end position="249"/>
    </location>
</feature>
<feature type="transmembrane region" description="Helical" evidence="3">
    <location>
        <begin position="191"/>
        <end position="209"/>
    </location>
</feature>
<accession>A0A011NSU3</accession>
<feature type="coiled-coil region" evidence="1">
    <location>
        <begin position="527"/>
        <end position="554"/>
    </location>
</feature>
<evidence type="ECO:0000256" key="2">
    <source>
        <dbReference type="SAM" id="MobiDB-lite"/>
    </source>
</evidence>
<protein>
    <submittedName>
        <fullName evidence="4">Zn-dependent protease</fullName>
    </submittedName>
</protein>
<evidence type="ECO:0000256" key="3">
    <source>
        <dbReference type="SAM" id="Phobius"/>
    </source>
</evidence>
<name>A0A011NSU3_9PROT</name>
<dbReference type="GO" id="GO:0031293">
    <property type="term" value="P:membrane protein intracellular domain proteolysis"/>
    <property type="evidence" value="ECO:0007669"/>
    <property type="project" value="TreeGrafter"/>
</dbReference>
<keyword evidence="3" id="KW-0812">Transmembrane</keyword>
<dbReference type="GO" id="GO:0004222">
    <property type="term" value="F:metalloendopeptidase activity"/>
    <property type="evidence" value="ECO:0007669"/>
    <property type="project" value="InterPro"/>
</dbReference>
<dbReference type="GO" id="GO:0016020">
    <property type="term" value="C:membrane"/>
    <property type="evidence" value="ECO:0007669"/>
    <property type="project" value="InterPro"/>
</dbReference>
<feature type="transmembrane region" description="Helical" evidence="3">
    <location>
        <begin position="284"/>
        <end position="303"/>
    </location>
</feature>
<keyword evidence="5" id="KW-1185">Reference proteome</keyword>
<keyword evidence="3" id="KW-1133">Transmembrane helix</keyword>
<dbReference type="PATRIC" id="fig|1454001.3.peg.1846"/>
<evidence type="ECO:0000256" key="1">
    <source>
        <dbReference type="SAM" id="Coils"/>
    </source>
</evidence>
<feature type="transmembrane region" description="Helical" evidence="3">
    <location>
        <begin position="429"/>
        <end position="449"/>
    </location>
</feature>
<dbReference type="GO" id="GO:0005737">
    <property type="term" value="C:cytoplasm"/>
    <property type="evidence" value="ECO:0007669"/>
    <property type="project" value="TreeGrafter"/>
</dbReference>
<dbReference type="SUPFAM" id="SSF111369">
    <property type="entry name" value="HlyD-like secretion proteins"/>
    <property type="match status" value="1"/>
</dbReference>
<evidence type="ECO:0000313" key="4">
    <source>
        <dbReference type="EMBL" id="EXI67590.1"/>
    </source>
</evidence>
<dbReference type="Gene3D" id="1.10.10.1150">
    <property type="entry name" value="Coenzyme PQQ synthesis protein D (PqqD)"/>
    <property type="match status" value="1"/>
</dbReference>
<gene>
    <name evidence="4" type="ORF">AW08_01851</name>
</gene>
<dbReference type="AlphaFoldDB" id="A0A011NSU3"/>
<dbReference type="PANTHER" id="PTHR13325:SF3">
    <property type="entry name" value="MEMBRANE-BOUND TRANSCRIPTION FACTOR SITE-2 PROTEASE"/>
    <property type="match status" value="1"/>
</dbReference>